<dbReference type="Gene3D" id="3.40.50.1820">
    <property type="entry name" value="alpha/beta hydrolase"/>
    <property type="match status" value="1"/>
</dbReference>
<dbReference type="SUPFAM" id="SSF53474">
    <property type="entry name" value="alpha/beta-Hydrolases"/>
    <property type="match status" value="1"/>
</dbReference>
<evidence type="ECO:0000256" key="4">
    <source>
        <dbReference type="PIRSR" id="PIRSR001112-1"/>
    </source>
</evidence>
<feature type="active site" description="Proton acceptor" evidence="4">
    <location>
        <position position="390"/>
    </location>
</feature>
<keyword evidence="7" id="KW-1185">Reference proteome</keyword>
<dbReference type="PIRSF" id="PIRSF001112">
    <property type="entry name" value="Epoxide_hydrolase"/>
    <property type="match status" value="1"/>
</dbReference>
<accession>A0A6A4HGE3</accession>
<dbReference type="InterPro" id="IPR029058">
    <property type="entry name" value="AB_hydrolase_fold"/>
</dbReference>
<feature type="domain" description="Epoxide hydrolase N-terminal" evidence="5">
    <location>
        <begin position="4"/>
        <end position="114"/>
    </location>
</feature>
<evidence type="ECO:0000256" key="2">
    <source>
        <dbReference type="ARBA" id="ARBA00022797"/>
    </source>
</evidence>
<protein>
    <submittedName>
        <fullName evidence="6">Alpha/beta-hydrolase</fullName>
    </submittedName>
</protein>
<proteinExistence type="inferred from homology"/>
<dbReference type="AlphaFoldDB" id="A0A6A4HGE3"/>
<comment type="similarity">
    <text evidence="1">Belongs to the peptidase S33 family.</text>
</comment>
<keyword evidence="3" id="KW-0378">Hydrolase</keyword>
<organism evidence="6 7">
    <name type="scientific">Gymnopus androsaceus JB14</name>
    <dbReference type="NCBI Taxonomy" id="1447944"/>
    <lineage>
        <taxon>Eukaryota</taxon>
        <taxon>Fungi</taxon>
        <taxon>Dikarya</taxon>
        <taxon>Basidiomycota</taxon>
        <taxon>Agaricomycotina</taxon>
        <taxon>Agaricomycetes</taxon>
        <taxon>Agaricomycetidae</taxon>
        <taxon>Agaricales</taxon>
        <taxon>Marasmiineae</taxon>
        <taxon>Omphalotaceae</taxon>
        <taxon>Gymnopus</taxon>
    </lineage>
</organism>
<name>A0A6A4HGE3_9AGAR</name>
<sequence>MSETPFKISVPDSTLAILQRKLEVTTFPDELEDTDWKYGAPLADIKRLVARWKDGYDWRKQETKLNDELPQFTKDIDVDGFGKLNIHYVHVKSQVLNAIPLLFVHGWPGSFIEVRKILPLLVNPLSGHPSFHIVALSLPAFGFSEAPSKPGFGCIKYAEVCHKLMLSLGYDEYVTQGGDWGSHVHFKFSRYHSFSYHQSRVQITRHMAHKYGGKHCKAWHSNYPTGPVPTLQSQPLSYLRALLTPSLPREKAIEPRTQYFSSQGKAYYVQQSTQPQTLAYSLQDSPAGCLAWIYEKLINWSDREGDEGYVWDDDEVLTWVSIYWFSRSGPGAASRIYYENIRTGDRNIWTSSSIPMGASFFPKELRYSPRAHITSWANLVFESEHTRGGHFAAHEKPELLVGDLRKMFGRGGVAFGVVTGKDGY</sequence>
<dbReference type="InterPro" id="IPR000639">
    <property type="entry name" value="Epox_hydrolase-like"/>
</dbReference>
<dbReference type="PRINTS" id="PR00412">
    <property type="entry name" value="EPOXHYDRLASE"/>
</dbReference>
<dbReference type="InterPro" id="IPR016292">
    <property type="entry name" value="Epoxide_hydrolase"/>
</dbReference>
<keyword evidence="2" id="KW-0058">Aromatic hydrocarbons catabolism</keyword>
<dbReference type="Proteomes" id="UP000799118">
    <property type="component" value="Unassembled WGS sequence"/>
</dbReference>
<dbReference type="EMBL" id="ML769495">
    <property type="protein sequence ID" value="KAE9397559.1"/>
    <property type="molecule type" value="Genomic_DNA"/>
</dbReference>
<dbReference type="GO" id="GO:0004301">
    <property type="term" value="F:epoxide hydrolase activity"/>
    <property type="evidence" value="ECO:0007669"/>
    <property type="project" value="TreeGrafter"/>
</dbReference>
<gene>
    <name evidence="6" type="ORF">BT96DRAFT_1020712</name>
</gene>
<feature type="active site" description="Nucleophile" evidence="4">
    <location>
        <position position="179"/>
    </location>
</feature>
<evidence type="ECO:0000259" key="5">
    <source>
        <dbReference type="Pfam" id="PF06441"/>
    </source>
</evidence>
<dbReference type="GO" id="GO:0097176">
    <property type="term" value="P:epoxide metabolic process"/>
    <property type="evidence" value="ECO:0007669"/>
    <property type="project" value="TreeGrafter"/>
</dbReference>
<dbReference type="Pfam" id="PF06441">
    <property type="entry name" value="EHN"/>
    <property type="match status" value="1"/>
</dbReference>
<evidence type="ECO:0000256" key="1">
    <source>
        <dbReference type="ARBA" id="ARBA00010088"/>
    </source>
</evidence>
<feature type="active site" description="Proton donor" evidence="4">
    <location>
        <position position="337"/>
    </location>
</feature>
<evidence type="ECO:0000256" key="3">
    <source>
        <dbReference type="ARBA" id="ARBA00022801"/>
    </source>
</evidence>
<reference evidence="6" key="1">
    <citation type="journal article" date="2019" name="Environ. Microbiol.">
        <title>Fungal ecological strategies reflected in gene transcription - a case study of two litter decomposers.</title>
        <authorList>
            <person name="Barbi F."/>
            <person name="Kohler A."/>
            <person name="Barry K."/>
            <person name="Baskaran P."/>
            <person name="Daum C."/>
            <person name="Fauchery L."/>
            <person name="Ihrmark K."/>
            <person name="Kuo A."/>
            <person name="LaButti K."/>
            <person name="Lipzen A."/>
            <person name="Morin E."/>
            <person name="Grigoriev I.V."/>
            <person name="Henrissat B."/>
            <person name="Lindahl B."/>
            <person name="Martin F."/>
        </authorList>
    </citation>
    <scope>NUCLEOTIDE SEQUENCE</scope>
    <source>
        <strain evidence="6">JB14</strain>
    </source>
</reference>
<evidence type="ECO:0000313" key="7">
    <source>
        <dbReference type="Proteomes" id="UP000799118"/>
    </source>
</evidence>
<dbReference type="OrthoDB" id="7130006at2759"/>
<dbReference type="InterPro" id="IPR010497">
    <property type="entry name" value="Epoxide_hydro_N"/>
</dbReference>
<dbReference type="PANTHER" id="PTHR21661">
    <property type="entry name" value="EPOXIDE HYDROLASE 1-RELATED"/>
    <property type="match status" value="1"/>
</dbReference>
<dbReference type="PANTHER" id="PTHR21661:SF35">
    <property type="entry name" value="EPOXIDE HYDROLASE"/>
    <property type="match status" value="1"/>
</dbReference>
<evidence type="ECO:0000313" key="6">
    <source>
        <dbReference type="EMBL" id="KAE9397559.1"/>
    </source>
</evidence>